<dbReference type="EMBL" id="AYCK01024000">
    <property type="status" value="NOT_ANNOTATED_CDS"/>
    <property type="molecule type" value="Genomic_DNA"/>
</dbReference>
<dbReference type="InterPro" id="IPR001611">
    <property type="entry name" value="Leu-rich_rpt"/>
</dbReference>
<dbReference type="InterPro" id="IPR032675">
    <property type="entry name" value="LRR_dom_sf"/>
</dbReference>
<proteinExistence type="predicted"/>
<dbReference type="EMBL" id="AYCK01024009">
    <property type="status" value="NOT_ANNOTATED_CDS"/>
    <property type="molecule type" value="Genomic_DNA"/>
</dbReference>
<accession>A0A096MAW3</accession>
<dbReference type="AlphaFoldDB" id="A0A096MAW3"/>
<keyword evidence="1" id="KW-0433">Leucine-rich repeat</keyword>
<dbReference type="SMART" id="SM00368">
    <property type="entry name" value="LRR_RI"/>
    <property type="match status" value="9"/>
</dbReference>
<dbReference type="Proteomes" id="UP000028760">
    <property type="component" value="Unassembled WGS sequence"/>
</dbReference>
<keyword evidence="2" id="KW-0677">Repeat</keyword>
<evidence type="ECO:0000256" key="1">
    <source>
        <dbReference type="ARBA" id="ARBA00022614"/>
    </source>
</evidence>
<dbReference type="SUPFAM" id="SSF52047">
    <property type="entry name" value="RNI-like"/>
    <property type="match status" value="2"/>
</dbReference>
<reference evidence="3" key="3">
    <citation type="submission" date="2025-09" db="UniProtKB">
        <authorList>
            <consortium name="Ensembl"/>
        </authorList>
    </citation>
    <scope>IDENTIFICATION</scope>
</reference>
<dbReference type="InterPro" id="IPR051261">
    <property type="entry name" value="NLR"/>
</dbReference>
<dbReference type="EMBL" id="AYCK01024008">
    <property type="status" value="NOT_ANNOTATED_CDS"/>
    <property type="molecule type" value="Genomic_DNA"/>
</dbReference>
<evidence type="ECO:0000313" key="3">
    <source>
        <dbReference type="Ensembl" id="ENSPFOP00000028554.1"/>
    </source>
</evidence>
<sequence>FSHYRLDGCLLQKDECEVVASALKSNPDLTELEIRTLGLGTIGDSGVKHLLEILENSICKVKSLRLETWSLSETSWASLFSALKSNPTHLTELNLSYSNLGDSGVKELCGFLQTEGCKLKNLRLMDCRLSKISCDFLASALKSNSLHLTKLDLGGNNLKDSDVQQLKRLVKTLYCLLKGLNPISCSNNERHCSLKCGKINQQTDGMNQLDPVMNKGIMNSDQFKSLCGIKRSNGCWIQDLCCVWNKVRLRSCSLSKTSWTSLFSALKSNPTHLTKLDLSETNLGDSGLKELCGFLQTEGCRLETLVLKTCSLSKTSWTSLFSALKSKPTHLTELNLIRTNLGDSELKELCGFLQTEGCRLERLRLEVCNLSKISCDFLASALKSNSLHLTELDLGGNDLEDSDVQQL</sequence>
<evidence type="ECO:0000313" key="4">
    <source>
        <dbReference type="Proteomes" id="UP000028760"/>
    </source>
</evidence>
<reference evidence="4" key="1">
    <citation type="submission" date="2013-10" db="EMBL/GenBank/DDBJ databases">
        <authorList>
            <person name="Schartl M."/>
            <person name="Warren W."/>
        </authorList>
    </citation>
    <scope>NUCLEOTIDE SEQUENCE [LARGE SCALE GENOMIC DNA]</scope>
    <source>
        <strain evidence="4">female</strain>
    </source>
</reference>
<dbReference type="Pfam" id="PF13516">
    <property type="entry name" value="LRR_6"/>
    <property type="match status" value="4"/>
</dbReference>
<name>A0A096MAW3_POEFO</name>
<reference evidence="3" key="2">
    <citation type="submission" date="2025-08" db="UniProtKB">
        <authorList>
            <consortium name="Ensembl"/>
        </authorList>
    </citation>
    <scope>IDENTIFICATION</scope>
</reference>
<dbReference type="EMBL" id="AYCK01024001">
    <property type="status" value="NOT_ANNOTATED_CDS"/>
    <property type="molecule type" value="Genomic_DNA"/>
</dbReference>
<dbReference type="Ensembl" id="ENSPFOT00000026704.1">
    <property type="protein sequence ID" value="ENSPFOP00000028554.1"/>
    <property type="gene ID" value="ENSPFOG00000011065.2"/>
</dbReference>
<dbReference type="Gene3D" id="3.80.10.10">
    <property type="entry name" value="Ribonuclease Inhibitor"/>
    <property type="match status" value="2"/>
</dbReference>
<dbReference type="EMBL" id="AYCK01024004">
    <property type="status" value="NOT_ANNOTATED_CDS"/>
    <property type="molecule type" value="Genomic_DNA"/>
</dbReference>
<keyword evidence="4" id="KW-1185">Reference proteome</keyword>
<dbReference type="EMBL" id="AYCK01024007">
    <property type="status" value="NOT_ANNOTATED_CDS"/>
    <property type="molecule type" value="Genomic_DNA"/>
</dbReference>
<dbReference type="GeneTree" id="ENSGT01150000286911"/>
<dbReference type="EMBL" id="AYCK01024002">
    <property type="status" value="NOT_ANNOTATED_CDS"/>
    <property type="molecule type" value="Genomic_DNA"/>
</dbReference>
<dbReference type="PANTHER" id="PTHR24106">
    <property type="entry name" value="NACHT, LRR AND CARD DOMAINS-CONTAINING"/>
    <property type="match status" value="1"/>
</dbReference>
<organism evidence="3 4">
    <name type="scientific">Poecilia formosa</name>
    <name type="common">Amazon molly</name>
    <name type="synonym">Limia formosa</name>
    <dbReference type="NCBI Taxonomy" id="48698"/>
    <lineage>
        <taxon>Eukaryota</taxon>
        <taxon>Metazoa</taxon>
        <taxon>Chordata</taxon>
        <taxon>Craniata</taxon>
        <taxon>Vertebrata</taxon>
        <taxon>Euteleostomi</taxon>
        <taxon>Actinopterygii</taxon>
        <taxon>Neopterygii</taxon>
        <taxon>Teleostei</taxon>
        <taxon>Neoteleostei</taxon>
        <taxon>Acanthomorphata</taxon>
        <taxon>Ovalentaria</taxon>
        <taxon>Atherinomorphae</taxon>
        <taxon>Cyprinodontiformes</taxon>
        <taxon>Poeciliidae</taxon>
        <taxon>Poeciliinae</taxon>
        <taxon>Poecilia</taxon>
    </lineage>
</organism>
<evidence type="ECO:0000256" key="2">
    <source>
        <dbReference type="ARBA" id="ARBA00022737"/>
    </source>
</evidence>
<dbReference type="EMBL" id="AYCK01024003">
    <property type="status" value="NOT_ANNOTATED_CDS"/>
    <property type="molecule type" value="Genomic_DNA"/>
</dbReference>
<evidence type="ECO:0008006" key="5">
    <source>
        <dbReference type="Google" id="ProtNLM"/>
    </source>
</evidence>
<dbReference type="EMBL" id="AYCK01024006">
    <property type="status" value="NOT_ANNOTATED_CDS"/>
    <property type="molecule type" value="Genomic_DNA"/>
</dbReference>
<protein>
    <recommendedName>
        <fullName evidence="5">NACHT LRR and PYD domain-containing protein</fullName>
    </recommendedName>
</protein>
<dbReference type="EMBL" id="AYCK01024005">
    <property type="status" value="NOT_ANNOTATED_CDS"/>
    <property type="molecule type" value="Genomic_DNA"/>
</dbReference>